<dbReference type="Proteomes" id="UP000317176">
    <property type="component" value="Unassembled WGS sequence"/>
</dbReference>
<protein>
    <submittedName>
        <fullName evidence="1">Uncharacterized protein</fullName>
    </submittedName>
</protein>
<keyword evidence="2" id="KW-1185">Reference proteome</keyword>
<dbReference type="EMBL" id="VLKL01000026">
    <property type="protein sequence ID" value="TWH97391.1"/>
    <property type="molecule type" value="Genomic_DNA"/>
</dbReference>
<reference evidence="1 2" key="1">
    <citation type="journal article" date="2015" name="Stand. Genomic Sci.">
        <title>Genomic Encyclopedia of Bacterial and Archaeal Type Strains, Phase III: the genomes of soil and plant-associated and newly described type strains.</title>
        <authorList>
            <person name="Whitman W.B."/>
            <person name="Woyke T."/>
            <person name="Klenk H.P."/>
            <person name="Zhou Y."/>
            <person name="Lilburn T.G."/>
            <person name="Beck B.J."/>
            <person name="De Vos P."/>
            <person name="Vandamme P."/>
            <person name="Eisen J.A."/>
            <person name="Garrity G."/>
            <person name="Hugenholtz P."/>
            <person name="Kyrpides N.C."/>
        </authorList>
    </citation>
    <scope>NUCLEOTIDE SEQUENCE [LARGE SCALE GENOMIC DNA]</scope>
    <source>
        <strain evidence="1 2">CGMCC 1.10947</strain>
    </source>
</reference>
<evidence type="ECO:0000313" key="1">
    <source>
        <dbReference type="EMBL" id="TWH97391.1"/>
    </source>
</evidence>
<sequence>MHPFFSAPALVDILLSCFPFGVPVQFPDLAADVQPEWQKTVRRYMP</sequence>
<dbReference type="AlphaFoldDB" id="A0A562KPN7"/>
<comment type="caution">
    <text evidence="1">The sequence shown here is derived from an EMBL/GenBank/DDBJ whole genome shotgun (WGS) entry which is preliminary data.</text>
</comment>
<name>A0A562KPN7_9BRAD</name>
<evidence type="ECO:0000313" key="2">
    <source>
        <dbReference type="Proteomes" id="UP000317176"/>
    </source>
</evidence>
<proteinExistence type="predicted"/>
<organism evidence="1 2">
    <name type="scientific">Bradyrhizobium daqingense</name>
    <dbReference type="NCBI Taxonomy" id="993502"/>
    <lineage>
        <taxon>Bacteria</taxon>
        <taxon>Pseudomonadati</taxon>
        <taxon>Pseudomonadota</taxon>
        <taxon>Alphaproteobacteria</taxon>
        <taxon>Hyphomicrobiales</taxon>
        <taxon>Nitrobacteraceae</taxon>
        <taxon>Bradyrhizobium</taxon>
    </lineage>
</organism>
<accession>A0A562KPN7</accession>
<gene>
    <name evidence="1" type="ORF">IQ17_06275</name>
</gene>